<evidence type="ECO:0000313" key="1">
    <source>
        <dbReference type="EMBL" id="CAA2107226.1"/>
    </source>
</evidence>
<dbReference type="EMBL" id="LR743504">
    <property type="protein sequence ID" value="CAA2107226.1"/>
    <property type="molecule type" value="Genomic_DNA"/>
</dbReference>
<dbReference type="PROSITE" id="PS51257">
    <property type="entry name" value="PROKAR_LIPOPROTEIN"/>
    <property type="match status" value="1"/>
</dbReference>
<proteinExistence type="predicted"/>
<dbReference type="AlphaFoldDB" id="A0A679JEQ7"/>
<organism evidence="1">
    <name type="scientific">Methylobacterium bullatum</name>
    <dbReference type="NCBI Taxonomy" id="570505"/>
    <lineage>
        <taxon>Bacteria</taxon>
        <taxon>Pseudomonadati</taxon>
        <taxon>Pseudomonadota</taxon>
        <taxon>Alphaproteobacteria</taxon>
        <taxon>Hyphomicrobiales</taxon>
        <taxon>Methylobacteriaceae</taxon>
        <taxon>Methylobacterium</taxon>
    </lineage>
</organism>
<accession>A0A679JEQ7</accession>
<gene>
    <name evidence="1" type="ORF">MBUL_04056</name>
</gene>
<sequence>MVRRAGWFTVPFLALVAAGLAYACLARPITLVVAVAPNSGSEPVQPQALRRQDGDGRGRLALPGADIAGSAGSLG</sequence>
<name>A0A679JEQ7_9HYPH</name>
<protein>
    <submittedName>
        <fullName evidence="1">Uncharacterized protein</fullName>
    </submittedName>
</protein>
<reference evidence="1" key="1">
    <citation type="submission" date="2019-12" db="EMBL/GenBank/DDBJ databases">
        <authorList>
            <person name="Cremers G."/>
        </authorList>
    </citation>
    <scope>NUCLEOTIDE SEQUENCE</scope>
    <source>
        <strain evidence="1">Mbul1</strain>
    </source>
</reference>